<sequence length="348" mass="41986">MLDNYTFYQYLDFVGNDIDYLPNKTITELSDLCDDMDNCMGFNTLGWIKHSIDTNLLRPLYGMRNQQDGIYIKNMEPVLNKKKKQLLDIKNNNIDTGYDITFTITTCKRLKLFIETINRLLINCQNVELIKYWVCIDDNSDENDRKIMQETFPFFTFIWKTSEEKGHVNSMNMLWLSIKTKYVLHFEDDWMCGKPFNLKTIMDNFIVKNYDMLTLRKIGWADDHIPESICDNNTIYNYIYNARHRNKPEINVEYDETMYDSNGFEYQYQDDQHWWWPGFTLNPSIYNFEKIKNVIGLFNDNIEQELFEYDYALRCYYNNLKTRYIDLNINHTGFISSYTLNDMKRYYD</sequence>
<gene>
    <name evidence="1" type="ORF">Hokovirus_3_65</name>
</gene>
<dbReference type="EMBL" id="KY684105">
    <property type="protein sequence ID" value="ARF10792.1"/>
    <property type="molecule type" value="Genomic_DNA"/>
</dbReference>
<evidence type="ECO:0008006" key="2">
    <source>
        <dbReference type="Google" id="ProtNLM"/>
    </source>
</evidence>
<protein>
    <recommendedName>
        <fullName evidence="2">Glycosyltransferase 2-like domain-containing protein</fullName>
    </recommendedName>
</protein>
<dbReference type="SUPFAM" id="SSF53448">
    <property type="entry name" value="Nucleotide-diphospho-sugar transferases"/>
    <property type="match status" value="1"/>
</dbReference>
<organism evidence="1">
    <name type="scientific">Hokovirus HKV1</name>
    <dbReference type="NCBI Taxonomy" id="1977638"/>
    <lineage>
        <taxon>Viruses</taxon>
        <taxon>Varidnaviria</taxon>
        <taxon>Bamfordvirae</taxon>
        <taxon>Nucleocytoviricota</taxon>
        <taxon>Megaviricetes</taxon>
        <taxon>Imitervirales</taxon>
        <taxon>Mimiviridae</taxon>
        <taxon>Klosneuvirinae</taxon>
        <taxon>Hokovirus</taxon>
    </lineage>
</organism>
<name>A0A1V0SGE8_9VIRU</name>
<proteinExistence type="predicted"/>
<accession>A0A1V0SGE8</accession>
<evidence type="ECO:0000313" key="1">
    <source>
        <dbReference type="EMBL" id="ARF10792.1"/>
    </source>
</evidence>
<reference evidence="1" key="1">
    <citation type="journal article" date="2017" name="Science">
        <title>Giant viruses with an expanded complement of translation system components.</title>
        <authorList>
            <person name="Schulz F."/>
            <person name="Yutin N."/>
            <person name="Ivanova N.N."/>
            <person name="Ortega D.R."/>
            <person name="Lee T.K."/>
            <person name="Vierheilig J."/>
            <person name="Daims H."/>
            <person name="Horn M."/>
            <person name="Wagner M."/>
            <person name="Jensen G.J."/>
            <person name="Kyrpides N.C."/>
            <person name="Koonin E.V."/>
            <person name="Woyke T."/>
        </authorList>
    </citation>
    <scope>NUCLEOTIDE SEQUENCE</scope>
    <source>
        <strain evidence="1">HKV1</strain>
    </source>
</reference>
<dbReference type="InterPro" id="IPR029044">
    <property type="entry name" value="Nucleotide-diphossugar_trans"/>
</dbReference>